<reference evidence="1 2" key="1">
    <citation type="submission" date="2017-11" db="EMBL/GenBank/DDBJ databases">
        <title>Draft genome of actinobacteria isolated from guarana (Paullinia cupana (Mart.) Ducke.</title>
        <authorList>
            <person name="Siqueira K.A."/>
            <person name="Liotti R.G."/>
            <person name="Mendes T.A.O."/>
            <person name="Soares M.A."/>
        </authorList>
    </citation>
    <scope>NUCLEOTIDE SEQUENCE [LARGE SCALE GENOMIC DNA]</scope>
    <source>
        <strain evidence="1 2">193</strain>
    </source>
</reference>
<accession>A0A3M0I2M9</accession>
<dbReference type="Proteomes" id="UP000270471">
    <property type="component" value="Unassembled WGS sequence"/>
</dbReference>
<evidence type="ECO:0000313" key="2">
    <source>
        <dbReference type="Proteomes" id="UP000270471"/>
    </source>
</evidence>
<dbReference type="AlphaFoldDB" id="A0A3M0I2M9"/>
<protein>
    <submittedName>
        <fullName evidence="1">Uncharacterized protein</fullName>
    </submittedName>
</protein>
<gene>
    <name evidence="1" type="ORF">CTZ28_37000</name>
</gene>
<name>A0A3M0I2M9_9ACTN</name>
<keyword evidence="2" id="KW-1185">Reference proteome</keyword>
<evidence type="ECO:0000313" key="1">
    <source>
        <dbReference type="EMBL" id="RMB80983.1"/>
    </source>
</evidence>
<comment type="caution">
    <text evidence="1">The sequence shown here is derived from an EMBL/GenBank/DDBJ whole genome shotgun (WGS) entry which is preliminary data.</text>
</comment>
<dbReference type="OrthoDB" id="4250520at2"/>
<proteinExistence type="predicted"/>
<dbReference type="EMBL" id="PENI01000035">
    <property type="protein sequence ID" value="RMB80983.1"/>
    <property type="molecule type" value="Genomic_DNA"/>
</dbReference>
<organism evidence="1 2">
    <name type="scientific">Streptomyces shenzhenensis</name>
    <dbReference type="NCBI Taxonomy" id="943815"/>
    <lineage>
        <taxon>Bacteria</taxon>
        <taxon>Bacillati</taxon>
        <taxon>Actinomycetota</taxon>
        <taxon>Actinomycetes</taxon>
        <taxon>Kitasatosporales</taxon>
        <taxon>Streptomycetaceae</taxon>
        <taxon>Streptomyces</taxon>
    </lineage>
</organism>
<sequence>MGGGDTQNGPSHVRHRRTRGVGNCLACGNIVSHHRVGADVGVRGQEAAACLRESGGDPDGVGSWNERSPLAGLSCGRTERGASPYCLTALRSD</sequence>